<dbReference type="OrthoDB" id="7763451at2759"/>
<keyword evidence="6" id="KW-1185">Reference proteome</keyword>
<dbReference type="InterPro" id="IPR000504">
    <property type="entry name" value="RRM_dom"/>
</dbReference>
<dbReference type="SUPFAM" id="SSF54928">
    <property type="entry name" value="RNA-binding domain, RBD"/>
    <property type="match status" value="1"/>
</dbReference>
<evidence type="ECO:0000313" key="5">
    <source>
        <dbReference type="EMBL" id="QSZ30122.1"/>
    </source>
</evidence>
<keyword evidence="3" id="KW-0472">Membrane</keyword>
<keyword evidence="3" id="KW-0812">Transmembrane</keyword>
<feature type="region of interest" description="Disordered" evidence="2">
    <location>
        <begin position="69"/>
        <end position="103"/>
    </location>
</feature>
<sequence length="341" mass="37057">MSADTVHVKNISAQTSEKEVKDFFSFCGKIISLEVGSVGETQNATVQFEKETAAKTALLLDNTQLGTTQVRVTSASGSSEDDESHYTHNEHRDSDEITQEEKPRSRIIAEYLAHGYVIGDTAAQRAIDLDQKHGVTSRFLSTLNSLDSKYHATEKAKGVDQSYGVTQKANSLLSGLASYYEKAAGTPTGQKLVNFYTQTSRQVQDIHAEARRLADIKKQEGMQKVPGTEKTTLTVTNPMSERSQVLIRRPAIAVVTLPSAVVLLVSAAVTRVPRQKQRRLLVARRQLAIAAEIAVIVLVQKVNVLAKAAANRFTSSSDSAAVVDSTKVAPLEPQSEKATFA</sequence>
<organism evidence="5 6">
    <name type="scientific">Monilinia vaccinii-corymbosi</name>
    <dbReference type="NCBI Taxonomy" id="61207"/>
    <lineage>
        <taxon>Eukaryota</taxon>
        <taxon>Fungi</taxon>
        <taxon>Dikarya</taxon>
        <taxon>Ascomycota</taxon>
        <taxon>Pezizomycotina</taxon>
        <taxon>Leotiomycetes</taxon>
        <taxon>Helotiales</taxon>
        <taxon>Sclerotiniaceae</taxon>
        <taxon>Monilinia</taxon>
    </lineage>
</organism>
<dbReference type="Proteomes" id="UP000672032">
    <property type="component" value="Chromosome 1"/>
</dbReference>
<keyword evidence="1" id="KW-0694">RNA-binding</keyword>
<dbReference type="InterPro" id="IPR012677">
    <property type="entry name" value="Nucleotide-bd_a/b_plait_sf"/>
</dbReference>
<dbReference type="InterPro" id="IPR035979">
    <property type="entry name" value="RBD_domain_sf"/>
</dbReference>
<name>A0A8A3NZS1_9HELO</name>
<evidence type="ECO:0000256" key="1">
    <source>
        <dbReference type="PROSITE-ProRule" id="PRU00176"/>
    </source>
</evidence>
<proteinExistence type="predicted"/>
<protein>
    <recommendedName>
        <fullName evidence="4">RRM domain-containing protein</fullName>
    </recommendedName>
</protein>
<feature type="compositionally biased region" description="Polar residues" evidence="2">
    <location>
        <begin position="69"/>
        <end position="78"/>
    </location>
</feature>
<dbReference type="PANTHER" id="PTHR32343:SF10">
    <property type="entry name" value="RNA-BINDING REGION RNP-1 DOMAIN-CONTAINING PROTEIN"/>
    <property type="match status" value="1"/>
</dbReference>
<dbReference type="SMART" id="SM00360">
    <property type="entry name" value="RRM"/>
    <property type="match status" value="1"/>
</dbReference>
<dbReference type="PROSITE" id="PS50102">
    <property type="entry name" value="RRM"/>
    <property type="match status" value="1"/>
</dbReference>
<feature type="compositionally biased region" description="Basic and acidic residues" evidence="2">
    <location>
        <begin position="84"/>
        <end position="103"/>
    </location>
</feature>
<evidence type="ECO:0000256" key="2">
    <source>
        <dbReference type="SAM" id="MobiDB-lite"/>
    </source>
</evidence>
<evidence type="ECO:0000256" key="3">
    <source>
        <dbReference type="SAM" id="Phobius"/>
    </source>
</evidence>
<dbReference type="EMBL" id="CP063405">
    <property type="protein sequence ID" value="QSZ30122.1"/>
    <property type="molecule type" value="Genomic_DNA"/>
</dbReference>
<dbReference type="PANTHER" id="PTHR32343">
    <property type="entry name" value="SERINE/ARGININE-RICH SPLICING FACTOR"/>
    <property type="match status" value="1"/>
</dbReference>
<dbReference type="Gene3D" id="3.30.70.330">
    <property type="match status" value="1"/>
</dbReference>
<evidence type="ECO:0000313" key="6">
    <source>
        <dbReference type="Proteomes" id="UP000672032"/>
    </source>
</evidence>
<accession>A0A8A3NZS1</accession>
<gene>
    <name evidence="5" type="ORF">DSL72_004642</name>
</gene>
<dbReference type="Pfam" id="PF00076">
    <property type="entry name" value="RRM_1"/>
    <property type="match status" value="1"/>
</dbReference>
<feature type="domain" description="RRM" evidence="4">
    <location>
        <begin position="4"/>
        <end position="77"/>
    </location>
</feature>
<dbReference type="AlphaFoldDB" id="A0A8A3NZS1"/>
<evidence type="ECO:0000259" key="4">
    <source>
        <dbReference type="PROSITE" id="PS50102"/>
    </source>
</evidence>
<reference evidence="5" key="1">
    <citation type="submission" date="2020-10" db="EMBL/GenBank/DDBJ databases">
        <title>Genome Sequence of Monilinia vaccinii-corymbosi Sheds Light on Mummy Berry Disease Infection of Blueberry and Mating Type.</title>
        <authorList>
            <person name="Yow A.G."/>
            <person name="Zhang Y."/>
            <person name="Bansal K."/>
            <person name="Eacker S.M."/>
            <person name="Sullivan S."/>
            <person name="Liachko I."/>
            <person name="Cubeta M.A."/>
            <person name="Rollins J.A."/>
            <person name="Ashrafi H."/>
        </authorList>
    </citation>
    <scope>NUCLEOTIDE SEQUENCE</scope>
    <source>
        <strain evidence="5">RL-1</strain>
    </source>
</reference>
<keyword evidence="3" id="KW-1133">Transmembrane helix</keyword>
<dbReference type="GO" id="GO:0003723">
    <property type="term" value="F:RNA binding"/>
    <property type="evidence" value="ECO:0007669"/>
    <property type="project" value="UniProtKB-UniRule"/>
</dbReference>
<feature type="transmembrane region" description="Helical" evidence="3">
    <location>
        <begin position="251"/>
        <end position="270"/>
    </location>
</feature>